<name>A0A157Z3I1_9BURK</name>
<keyword evidence="3" id="KW-1133">Transmembrane helix</keyword>
<dbReference type="RefSeq" id="WP_086964848.1">
    <property type="nucleotide sequence ID" value="NZ_FCOJ02000001.1"/>
</dbReference>
<dbReference type="PRINTS" id="PR01023">
    <property type="entry name" value="NAFLGMOTY"/>
</dbReference>
<keyword evidence="1 3" id="KW-0472">Membrane</keyword>
<evidence type="ECO:0000256" key="1">
    <source>
        <dbReference type="PROSITE-ProRule" id="PRU00473"/>
    </source>
</evidence>
<dbReference type="InterPro" id="IPR036737">
    <property type="entry name" value="OmpA-like_sf"/>
</dbReference>
<feature type="domain" description="OmpA-like" evidence="4">
    <location>
        <begin position="492"/>
        <end position="612"/>
    </location>
</feature>
<dbReference type="PANTHER" id="PTHR30329">
    <property type="entry name" value="STATOR ELEMENT OF FLAGELLAR MOTOR COMPLEX"/>
    <property type="match status" value="1"/>
</dbReference>
<accession>A0A157Z3I1</accession>
<dbReference type="PROSITE" id="PS51123">
    <property type="entry name" value="OMPA_2"/>
    <property type="match status" value="1"/>
</dbReference>
<evidence type="ECO:0000256" key="2">
    <source>
        <dbReference type="SAM" id="MobiDB-lite"/>
    </source>
</evidence>
<dbReference type="CDD" id="cd07185">
    <property type="entry name" value="OmpA_C-like"/>
    <property type="match status" value="1"/>
</dbReference>
<dbReference type="Pfam" id="PF00691">
    <property type="entry name" value="OmpA"/>
    <property type="match status" value="1"/>
</dbReference>
<feature type="compositionally biased region" description="Low complexity" evidence="2">
    <location>
        <begin position="305"/>
        <end position="324"/>
    </location>
</feature>
<evidence type="ECO:0000313" key="5">
    <source>
        <dbReference type="EMBL" id="SAK40106.1"/>
    </source>
</evidence>
<sequence length="612" mass="63347">MSINLVQAVHAAFPENVLEQLSRQFGISGQVLRQLVGRFGPGLVASLMDRATLVPGSQAVYTVIMQPETNAYIADQLPKLIATTGGLKQLEATGHALAALATGQRVDALADTVSTETGVPTQATAAFAGIVAAVLFGVMKRHFLLAQWGLPQVPTLMREQVGEIHASMSNAIAAAIGVGNTEGFTTGITPRLDAVVASLAPRADGDIAEAARPEPVVKASMQTAPVSEPPPLSPALSPPPLVPPMRAPVRKPSRNRSNKWIWLLFALLAAILGLVYYRGFTHDASAQPGAAPVAPEVATPPAPAPASSAMPSSTPIITEPAQPASPVVTASAPAAASQAASAPSVAPASWKDGQLRFDVNAAGVPAIAATVGTEAEKTLLIETLTARFGKGYTANVSVVPETRPATWLSRLNDFVPLMAVPGAEVKISGSKVELSGAAANPKLGWADRLGSTLGGMFQVAVFDVDSAVASATQSFRSAMKSLLATKAPCSGDKLSQVLDLQVVNFERSSAQIPNSAYATLGETSQLLKRCADNGSMVNLEVAGYSDGQGAASANLEVSKERAQSVRGYLVRYGVPPQSLTAKGYGSANPVADNETASGRFANRRIEFVVSKS</sequence>
<dbReference type="InterPro" id="IPR009282">
    <property type="entry name" value="DUF937"/>
</dbReference>
<protein>
    <submittedName>
        <fullName evidence="5">OmpA/MotB domain-containing protein</fullName>
    </submittedName>
</protein>
<feature type="compositionally biased region" description="Pro residues" evidence="2">
    <location>
        <begin position="227"/>
        <end position="246"/>
    </location>
</feature>
<gene>
    <name evidence="5" type="ORF">AWB82_00170</name>
</gene>
<keyword evidence="3" id="KW-0812">Transmembrane</keyword>
<dbReference type="PANTHER" id="PTHR30329:SF21">
    <property type="entry name" value="LIPOPROTEIN YIAD-RELATED"/>
    <property type="match status" value="1"/>
</dbReference>
<keyword evidence="6" id="KW-1185">Reference proteome</keyword>
<dbReference type="STRING" id="1777143.AWB82_00170"/>
<dbReference type="InterPro" id="IPR006665">
    <property type="entry name" value="OmpA-like"/>
</dbReference>
<dbReference type="Gene3D" id="3.30.1330.60">
    <property type="entry name" value="OmpA-like domain"/>
    <property type="match status" value="1"/>
</dbReference>
<dbReference type="GO" id="GO:0016020">
    <property type="term" value="C:membrane"/>
    <property type="evidence" value="ECO:0007669"/>
    <property type="project" value="UniProtKB-UniRule"/>
</dbReference>
<reference evidence="5" key="1">
    <citation type="submission" date="2016-01" db="EMBL/GenBank/DDBJ databases">
        <authorList>
            <person name="Peeters C."/>
        </authorList>
    </citation>
    <scope>NUCLEOTIDE SEQUENCE [LARGE SCALE GENOMIC DNA]</scope>
    <source>
        <strain evidence="5">LMG 29325</strain>
    </source>
</reference>
<evidence type="ECO:0000259" key="4">
    <source>
        <dbReference type="PROSITE" id="PS51123"/>
    </source>
</evidence>
<evidence type="ECO:0000256" key="3">
    <source>
        <dbReference type="SAM" id="Phobius"/>
    </source>
</evidence>
<organism evidence="5 6">
    <name type="scientific">Caballeronia glebae</name>
    <dbReference type="NCBI Taxonomy" id="1777143"/>
    <lineage>
        <taxon>Bacteria</taxon>
        <taxon>Pseudomonadati</taxon>
        <taxon>Pseudomonadota</taxon>
        <taxon>Betaproteobacteria</taxon>
        <taxon>Burkholderiales</taxon>
        <taxon>Burkholderiaceae</taxon>
        <taxon>Caballeronia</taxon>
    </lineage>
</organism>
<feature type="compositionally biased region" description="Low complexity" evidence="2">
    <location>
        <begin position="287"/>
        <end position="297"/>
    </location>
</feature>
<dbReference type="EMBL" id="FCOJ02000001">
    <property type="protein sequence ID" value="SAK40106.1"/>
    <property type="molecule type" value="Genomic_DNA"/>
</dbReference>
<feature type="region of interest" description="Disordered" evidence="2">
    <location>
        <begin position="218"/>
        <end position="252"/>
    </location>
</feature>
<evidence type="ECO:0000313" key="6">
    <source>
        <dbReference type="Proteomes" id="UP000054596"/>
    </source>
</evidence>
<proteinExistence type="predicted"/>
<dbReference type="SUPFAM" id="SSF103088">
    <property type="entry name" value="OmpA-like"/>
    <property type="match status" value="1"/>
</dbReference>
<dbReference type="AlphaFoldDB" id="A0A157Z3I1"/>
<feature type="region of interest" description="Disordered" evidence="2">
    <location>
        <begin position="287"/>
        <end position="324"/>
    </location>
</feature>
<dbReference type="OrthoDB" id="9782229at2"/>
<comment type="caution">
    <text evidence="5">The sequence shown here is derived from an EMBL/GenBank/DDBJ whole genome shotgun (WGS) entry which is preliminary data.</text>
</comment>
<dbReference type="Pfam" id="PF06078">
    <property type="entry name" value="DUF937"/>
    <property type="match status" value="1"/>
</dbReference>
<feature type="transmembrane region" description="Helical" evidence="3">
    <location>
        <begin position="260"/>
        <end position="277"/>
    </location>
</feature>
<dbReference type="InterPro" id="IPR050330">
    <property type="entry name" value="Bact_OuterMem_StrucFunc"/>
</dbReference>
<dbReference type="Proteomes" id="UP000054596">
    <property type="component" value="Unassembled WGS sequence"/>
</dbReference>